<dbReference type="Pfam" id="PF13175">
    <property type="entry name" value="AAA_15"/>
    <property type="match status" value="1"/>
</dbReference>
<gene>
    <name evidence="4" type="ORF">CARN6_2725</name>
</gene>
<sequence length="623" mass="68868">MYLQEIFAENFRIFGIGEGALDLPLRPGLNVLIGENDAGKSAVVDAIRLCLGTTARDQPRVTLDDFHIGDKSRSTSLVLRCKFAFDDDAEIGLFLEYLTAESLRPVLYVRLEATRAEDEAKSLRRNGISVEITTGPDGSGPRMDAVVRQKLATTFLKALRDAASELSSGRGSRLSQILSSHKNFQGQEVDDFDSADPTQMPTTLVGIMRRAEASIEGNAVVTDTQRTLNDEYLKHFTIANAALEGHVGMAKAELRHILEKLDLWIENPTMAERTLRGLGSMNILFMASELLLLRQNEDIGVPLLLIEEPEAHLHPQLQLLVSQYLSSNAESRETSRMQVIITTHSPTLGSKLPLDSITLLSNGNAYPLGHGLTRLEADDYRYLERFMDATKANLFFAKGVVIVEGDAENILLPTLAELLDRSFTKHGVSIVKVGSTGLFRYSRIFRRPADKDGNEPMVPIPVACISDRDIKEHEPPADAVEKKVAALIENDGGSVQTYISEYRTLETDLTLRGLAEFVHSAIYLATKSKSRKRALSDDEQKHLLQEAKSAFVELQKSHQDAKHLADAIYEPLGKHNASKAETAQFLSEILEGQFAAHAMDADELRPMVPEYLLNAIAHVTAPF</sequence>
<evidence type="ECO:0000259" key="2">
    <source>
        <dbReference type="Pfam" id="PF13476"/>
    </source>
</evidence>
<dbReference type="InterPro" id="IPR051396">
    <property type="entry name" value="Bact_Antivir_Def_Nuclease"/>
</dbReference>
<comment type="caution">
    <text evidence="4">The sequence shown here is derived from an EMBL/GenBank/DDBJ whole genome shotgun (WGS) entry which is preliminary data.</text>
</comment>
<reference evidence="4" key="1">
    <citation type="submission" date="2009-10" db="EMBL/GenBank/DDBJ databases">
        <title>Diversity of trophic interactions inside an arsenic-rich microbial ecosystem.</title>
        <authorList>
            <person name="Bertin P.N."/>
            <person name="Heinrich-Salmeron A."/>
            <person name="Pelletier E."/>
            <person name="Goulhen-Chollet F."/>
            <person name="Arsene-Ploetze F."/>
            <person name="Gallien S."/>
            <person name="Calteau A."/>
            <person name="Vallenet D."/>
            <person name="Casiot C."/>
            <person name="Chane-Woon-Ming B."/>
            <person name="Giloteaux L."/>
            <person name="Barakat M."/>
            <person name="Bonnefoy V."/>
            <person name="Bruneel O."/>
            <person name="Chandler M."/>
            <person name="Cleiss J."/>
            <person name="Duran R."/>
            <person name="Elbaz-Poulichet F."/>
            <person name="Fonknechten N."/>
            <person name="Lauga B."/>
            <person name="Mornico D."/>
            <person name="Ortet P."/>
            <person name="Schaeffer C."/>
            <person name="Siguier P."/>
            <person name="Alexander Thil Smith A."/>
            <person name="Van Dorsselaer A."/>
            <person name="Weissenbach J."/>
            <person name="Medigue C."/>
            <person name="Le Paslier D."/>
        </authorList>
    </citation>
    <scope>NUCLEOTIDE SEQUENCE</scope>
</reference>
<dbReference type="PANTHER" id="PTHR43581">
    <property type="entry name" value="ATP/GTP PHOSPHATASE"/>
    <property type="match status" value="1"/>
</dbReference>
<feature type="domain" description="OLD protein-like TOPRIM" evidence="3">
    <location>
        <begin position="395"/>
        <end position="469"/>
    </location>
</feature>
<accession>E6QHA7</accession>
<dbReference type="Pfam" id="PF20469">
    <property type="entry name" value="OLD-like_TOPRIM"/>
    <property type="match status" value="1"/>
</dbReference>
<dbReference type="InterPro" id="IPR027417">
    <property type="entry name" value="P-loop_NTPase"/>
</dbReference>
<evidence type="ECO:0000259" key="3">
    <source>
        <dbReference type="Pfam" id="PF20469"/>
    </source>
</evidence>
<dbReference type="Gene3D" id="3.40.50.300">
    <property type="entry name" value="P-loop containing nucleotide triphosphate hydrolases"/>
    <property type="match status" value="1"/>
</dbReference>
<dbReference type="InterPro" id="IPR038729">
    <property type="entry name" value="Rad50/SbcC_AAA"/>
</dbReference>
<dbReference type="InterPro" id="IPR041685">
    <property type="entry name" value="AAA_GajA/Old/RecF-like"/>
</dbReference>
<dbReference type="SUPFAM" id="SSF52540">
    <property type="entry name" value="P-loop containing nucleoside triphosphate hydrolases"/>
    <property type="match status" value="1"/>
</dbReference>
<dbReference type="AlphaFoldDB" id="E6QHA7"/>
<evidence type="ECO:0000259" key="1">
    <source>
        <dbReference type="Pfam" id="PF13175"/>
    </source>
</evidence>
<dbReference type="EMBL" id="CABQ01000001">
    <property type="protein sequence ID" value="CBI06621.1"/>
    <property type="molecule type" value="Genomic_DNA"/>
</dbReference>
<dbReference type="GO" id="GO:0016887">
    <property type="term" value="F:ATP hydrolysis activity"/>
    <property type="evidence" value="ECO:0007669"/>
    <property type="project" value="InterPro"/>
</dbReference>
<name>E6QHA7_9ZZZZ</name>
<organism evidence="4">
    <name type="scientific">mine drainage metagenome</name>
    <dbReference type="NCBI Taxonomy" id="410659"/>
    <lineage>
        <taxon>unclassified sequences</taxon>
        <taxon>metagenomes</taxon>
        <taxon>ecological metagenomes</taxon>
    </lineage>
</organism>
<protein>
    <submittedName>
        <fullName evidence="4">SMC (Structural maintenance of chromosomes) family protein</fullName>
    </submittedName>
</protein>
<feature type="domain" description="Endonuclease GajA/Old nuclease/RecF-like AAA" evidence="1">
    <location>
        <begin position="211"/>
        <end position="347"/>
    </location>
</feature>
<dbReference type="Pfam" id="PF13476">
    <property type="entry name" value="AAA_23"/>
    <property type="match status" value="1"/>
</dbReference>
<proteinExistence type="predicted"/>
<dbReference type="PANTHER" id="PTHR43581:SF4">
    <property type="entry name" value="ATP_GTP PHOSPHATASE"/>
    <property type="match status" value="1"/>
</dbReference>
<feature type="domain" description="Rad50/SbcC-type AAA" evidence="2">
    <location>
        <begin position="9"/>
        <end position="90"/>
    </location>
</feature>
<dbReference type="InterPro" id="IPR034139">
    <property type="entry name" value="TOPRIM_OLD"/>
</dbReference>
<dbReference type="CDD" id="cd01026">
    <property type="entry name" value="TOPRIM_OLD"/>
    <property type="match status" value="1"/>
</dbReference>
<evidence type="ECO:0000313" key="4">
    <source>
        <dbReference type="EMBL" id="CBI06621.1"/>
    </source>
</evidence>
<dbReference type="GO" id="GO:0006302">
    <property type="term" value="P:double-strand break repair"/>
    <property type="evidence" value="ECO:0007669"/>
    <property type="project" value="InterPro"/>
</dbReference>